<evidence type="ECO:0008006" key="4">
    <source>
        <dbReference type="Google" id="ProtNLM"/>
    </source>
</evidence>
<feature type="region of interest" description="Disordered" evidence="1">
    <location>
        <begin position="188"/>
        <end position="212"/>
    </location>
</feature>
<protein>
    <recommendedName>
        <fullName evidence="4">General secretion pathway protein N</fullName>
    </recommendedName>
</protein>
<dbReference type="Proteomes" id="UP000294360">
    <property type="component" value="Chromosome"/>
</dbReference>
<evidence type="ECO:0000256" key="1">
    <source>
        <dbReference type="SAM" id="MobiDB-lite"/>
    </source>
</evidence>
<accession>A0A4U8Z2Y7</accession>
<dbReference type="EMBL" id="LR536450">
    <property type="protein sequence ID" value="VFU09802.1"/>
    <property type="molecule type" value="Genomic_DNA"/>
</dbReference>
<reference evidence="2 3" key="1">
    <citation type="submission" date="2019-03" db="EMBL/GenBank/DDBJ databases">
        <authorList>
            <person name="Kox A.R. M."/>
        </authorList>
    </citation>
    <scope>NUCLEOTIDE SEQUENCE [LARGE SCALE GENOMIC DNA]</scope>
    <source>
        <strain evidence="2">MTUNDRAET4 annotated genome</strain>
    </source>
</reference>
<evidence type="ECO:0000313" key="3">
    <source>
        <dbReference type="Proteomes" id="UP000294360"/>
    </source>
</evidence>
<organism evidence="2 3">
    <name type="scientific">Methylocella tundrae</name>
    <dbReference type="NCBI Taxonomy" id="227605"/>
    <lineage>
        <taxon>Bacteria</taxon>
        <taxon>Pseudomonadati</taxon>
        <taxon>Pseudomonadota</taxon>
        <taxon>Alphaproteobacteria</taxon>
        <taxon>Hyphomicrobiales</taxon>
        <taxon>Beijerinckiaceae</taxon>
        <taxon>Methylocella</taxon>
    </lineage>
</organism>
<gene>
    <name evidence="2" type="ORF">MTUNDRAET4_2915</name>
</gene>
<dbReference type="KEGG" id="mtun:MTUNDRAET4_2915"/>
<evidence type="ECO:0000313" key="2">
    <source>
        <dbReference type="EMBL" id="VFU09802.1"/>
    </source>
</evidence>
<proteinExistence type="predicted"/>
<name>A0A4U8Z2Y7_METTU</name>
<feature type="region of interest" description="Disordered" evidence="1">
    <location>
        <begin position="29"/>
        <end position="77"/>
    </location>
</feature>
<dbReference type="AlphaFoldDB" id="A0A4U8Z2Y7"/>
<sequence length="233" mass="24128">MKSRGWAILIAAVGPFYAGGANCQALGPSRQGAGLAQDEQSAMAGGPAGAQLADSGSLREAAVTPVPRPRFNGNPLWATPLESLRMTRERPLFSASRRPPPPIAAAAPKVVAPTSAESAASSENPGITLVGVVHGADVDLGVFVDDTDKSLLRLRVGQSIRGWVVHNVDVRTTTLKKADEQVKLELPARSTETAGSPPAVTVETAASPQPRTAAVAQRSAVGRFKQFATAGRP</sequence>